<dbReference type="Proteomes" id="UP000308705">
    <property type="component" value="Unassembled WGS sequence"/>
</dbReference>
<evidence type="ECO:0000259" key="6">
    <source>
        <dbReference type="Pfam" id="PF01467"/>
    </source>
</evidence>
<evidence type="ECO:0000313" key="7">
    <source>
        <dbReference type="EMBL" id="TKK90827.1"/>
    </source>
</evidence>
<dbReference type="InterPro" id="IPR014729">
    <property type="entry name" value="Rossmann-like_a/b/a_fold"/>
</dbReference>
<dbReference type="PANTHER" id="PTHR43793:SF2">
    <property type="entry name" value="BIFUNCTIONAL PROTEIN HLDE"/>
    <property type="match status" value="1"/>
</dbReference>
<dbReference type="SUPFAM" id="SSF53613">
    <property type="entry name" value="Ribokinase-like"/>
    <property type="match status" value="1"/>
</dbReference>
<name>A0A4U3MR57_9ACTN</name>
<dbReference type="InterPro" id="IPR029056">
    <property type="entry name" value="Ribokinase-like"/>
</dbReference>
<evidence type="ECO:0000259" key="5">
    <source>
        <dbReference type="Pfam" id="PF00294"/>
    </source>
</evidence>
<keyword evidence="1 7" id="KW-0808">Transferase</keyword>
<dbReference type="InterPro" id="IPR004821">
    <property type="entry name" value="Cyt_trans-like"/>
</dbReference>
<feature type="domain" description="Carbohydrate kinase PfkB" evidence="5">
    <location>
        <begin position="5"/>
        <end position="284"/>
    </location>
</feature>
<evidence type="ECO:0000256" key="4">
    <source>
        <dbReference type="ARBA" id="ARBA00023277"/>
    </source>
</evidence>
<evidence type="ECO:0000256" key="2">
    <source>
        <dbReference type="ARBA" id="ARBA00022695"/>
    </source>
</evidence>
<keyword evidence="8" id="KW-1185">Reference proteome</keyword>
<feature type="domain" description="Cytidyltransferase-like" evidence="6">
    <location>
        <begin position="314"/>
        <end position="404"/>
    </location>
</feature>
<dbReference type="InterPro" id="IPR011611">
    <property type="entry name" value="PfkB_dom"/>
</dbReference>
<evidence type="ECO:0000256" key="3">
    <source>
        <dbReference type="ARBA" id="ARBA00023268"/>
    </source>
</evidence>
<comment type="caution">
    <text evidence="7">The sequence shown here is derived from an EMBL/GenBank/DDBJ whole genome shotgun (WGS) entry which is preliminary data.</text>
</comment>
<dbReference type="Pfam" id="PF00294">
    <property type="entry name" value="PfkB"/>
    <property type="match status" value="1"/>
</dbReference>
<dbReference type="Gene3D" id="3.40.1190.20">
    <property type="match status" value="1"/>
</dbReference>
<keyword evidence="2" id="KW-0548">Nucleotidyltransferase</keyword>
<keyword evidence="4" id="KW-0119">Carbohydrate metabolism</keyword>
<proteinExistence type="predicted"/>
<dbReference type="GO" id="GO:0016779">
    <property type="term" value="F:nucleotidyltransferase activity"/>
    <property type="evidence" value="ECO:0007669"/>
    <property type="project" value="UniProtKB-KW"/>
</dbReference>
<keyword evidence="3" id="KW-0511">Multifunctional enzyme</keyword>
<dbReference type="NCBIfam" id="TIGR00125">
    <property type="entry name" value="cyt_tran_rel"/>
    <property type="match status" value="1"/>
</dbReference>
<evidence type="ECO:0000313" key="8">
    <source>
        <dbReference type="Proteomes" id="UP000308705"/>
    </source>
</evidence>
<dbReference type="GO" id="GO:0016301">
    <property type="term" value="F:kinase activity"/>
    <property type="evidence" value="ECO:0007669"/>
    <property type="project" value="UniProtKB-KW"/>
</dbReference>
<dbReference type="PANTHER" id="PTHR43793">
    <property type="entry name" value="FAD SYNTHASE"/>
    <property type="match status" value="1"/>
</dbReference>
<dbReference type="Gene3D" id="3.40.50.620">
    <property type="entry name" value="HUPs"/>
    <property type="match status" value="1"/>
</dbReference>
<protein>
    <submittedName>
        <fullName evidence="7">Bifunctional heptose 7-phosphate kinase/heptose 1-phosphate adenyltransferase</fullName>
    </submittedName>
</protein>
<dbReference type="EMBL" id="SZQA01000002">
    <property type="protein sequence ID" value="TKK90827.1"/>
    <property type="molecule type" value="Genomic_DNA"/>
</dbReference>
<dbReference type="SUPFAM" id="SSF52374">
    <property type="entry name" value="Nucleotidylyl transferase"/>
    <property type="match status" value="1"/>
</dbReference>
<gene>
    <name evidence="7" type="ORF">FDA94_03425</name>
</gene>
<dbReference type="OrthoDB" id="9802794at2"/>
<sequence length="447" mass="45626">MTGPLVVIGDTLLDCDLDGRSERVAPDSGAPVVEDVFERVRPGGAGLAALLAAADGAEVVLITPIGDDPDGRLLHRMLSRHLFVVPLPMRGTTVRKTRIRAGGATLTRVDSGDGVAAGLTEGAVAALGQAGTILVSDYGRGTADLVTGLLPALRRSTGTPVVWDPHPRGPLPPPGCTLVTPNLTETAAMTGAGEPATAAYRLLTMLDGEAVAITLGAGGAFFRSPEQAFPVPVVRPVTGGDTCGAGDRFAASAATGLLGGAVAAEAVRTATEAASRFVAGGGASSVRTGGADEGVNAFRLADRVRRSGGRVVATGGCFDLLHAGHVSLLRRARRLGDLLIVCLNSDLSVRRLKGAGRPVCGQSDRMAVLAALEDVDGVVIFDEDTPADAIRALRPHIWVKGSDYGGRELPESAVLAELGAESVLLETVPGRSTTRLITAARTTGVTA</sequence>
<organism evidence="7 8">
    <name type="scientific">Herbidospora galbida</name>
    <dbReference type="NCBI Taxonomy" id="2575442"/>
    <lineage>
        <taxon>Bacteria</taxon>
        <taxon>Bacillati</taxon>
        <taxon>Actinomycetota</taxon>
        <taxon>Actinomycetes</taxon>
        <taxon>Streptosporangiales</taxon>
        <taxon>Streptosporangiaceae</taxon>
        <taxon>Herbidospora</taxon>
    </lineage>
</organism>
<dbReference type="AlphaFoldDB" id="A0A4U3MR57"/>
<accession>A0A4U3MR57</accession>
<evidence type="ECO:0000256" key="1">
    <source>
        <dbReference type="ARBA" id="ARBA00022679"/>
    </source>
</evidence>
<dbReference type="InterPro" id="IPR050385">
    <property type="entry name" value="Archaeal_FAD_synthase"/>
</dbReference>
<keyword evidence="7" id="KW-0418">Kinase</keyword>
<dbReference type="Pfam" id="PF01467">
    <property type="entry name" value="CTP_transf_like"/>
    <property type="match status" value="1"/>
</dbReference>
<reference evidence="7 8" key="1">
    <citation type="submission" date="2019-04" db="EMBL/GenBank/DDBJ databases">
        <title>Herbidospora sp. NEAU-GS14.nov., a novel actinomycete isolated from soil.</title>
        <authorList>
            <person name="Han L."/>
        </authorList>
    </citation>
    <scope>NUCLEOTIDE SEQUENCE [LARGE SCALE GENOMIC DNA]</scope>
    <source>
        <strain evidence="7 8">NEAU-GS14</strain>
    </source>
</reference>
<dbReference type="RefSeq" id="WP_137245568.1">
    <property type="nucleotide sequence ID" value="NZ_SZQA01000002.1"/>
</dbReference>